<evidence type="ECO:0000313" key="2">
    <source>
        <dbReference type="EMBL" id="KKM62753.1"/>
    </source>
</evidence>
<accession>A0A0F9IZH7</accession>
<dbReference type="InterPro" id="IPR008978">
    <property type="entry name" value="HSP20-like_chaperone"/>
</dbReference>
<sequence>MTRQLMRPFRLNFPTLLPIEHFESLFDNFFGGLDANVYNPNTCTLSLRKFPKGDLYIDKDSNRVIELALAGYSKEQLSVTVEDGTLTIAATKCEDECECGEDEECKCCHPRTLARRAFKQVFSSLGEDFSLEKSEVSYKNGLLKIIVPRAERQEITKQLEIK</sequence>
<dbReference type="EMBL" id="LAZR01011234">
    <property type="protein sequence ID" value="KKM62753.1"/>
    <property type="molecule type" value="Genomic_DNA"/>
</dbReference>
<name>A0A0F9IZH7_9ZZZZ</name>
<reference evidence="2" key="1">
    <citation type="journal article" date="2015" name="Nature">
        <title>Complex archaea that bridge the gap between prokaryotes and eukaryotes.</title>
        <authorList>
            <person name="Spang A."/>
            <person name="Saw J.H."/>
            <person name="Jorgensen S.L."/>
            <person name="Zaremba-Niedzwiedzka K."/>
            <person name="Martijn J."/>
            <person name="Lind A.E."/>
            <person name="van Eijk R."/>
            <person name="Schleper C."/>
            <person name="Guy L."/>
            <person name="Ettema T.J."/>
        </authorList>
    </citation>
    <scope>NUCLEOTIDE SEQUENCE</scope>
</reference>
<comment type="caution">
    <text evidence="2">The sequence shown here is derived from an EMBL/GenBank/DDBJ whole genome shotgun (WGS) entry which is preliminary data.</text>
</comment>
<dbReference type="InterPro" id="IPR002068">
    <property type="entry name" value="A-crystallin/Hsp20_dom"/>
</dbReference>
<dbReference type="PROSITE" id="PS01031">
    <property type="entry name" value="SHSP"/>
    <property type="match status" value="1"/>
</dbReference>
<protein>
    <recommendedName>
        <fullName evidence="1">SHSP domain-containing protein</fullName>
    </recommendedName>
</protein>
<dbReference type="Pfam" id="PF00011">
    <property type="entry name" value="HSP20"/>
    <property type="match status" value="1"/>
</dbReference>
<dbReference type="AlphaFoldDB" id="A0A0F9IZH7"/>
<organism evidence="2">
    <name type="scientific">marine sediment metagenome</name>
    <dbReference type="NCBI Taxonomy" id="412755"/>
    <lineage>
        <taxon>unclassified sequences</taxon>
        <taxon>metagenomes</taxon>
        <taxon>ecological metagenomes</taxon>
    </lineage>
</organism>
<proteinExistence type="predicted"/>
<dbReference type="CDD" id="cd06464">
    <property type="entry name" value="ACD_sHsps-like"/>
    <property type="match status" value="1"/>
</dbReference>
<gene>
    <name evidence="2" type="ORF">LCGC14_1518500</name>
</gene>
<dbReference type="Gene3D" id="2.60.40.790">
    <property type="match status" value="1"/>
</dbReference>
<feature type="domain" description="SHSP" evidence="1">
    <location>
        <begin position="44"/>
        <end position="162"/>
    </location>
</feature>
<dbReference type="SUPFAM" id="SSF49764">
    <property type="entry name" value="HSP20-like chaperones"/>
    <property type="match status" value="1"/>
</dbReference>
<evidence type="ECO:0000259" key="1">
    <source>
        <dbReference type="PROSITE" id="PS01031"/>
    </source>
</evidence>